<dbReference type="Gene3D" id="3.30.920.30">
    <property type="entry name" value="Hypothetical protein"/>
    <property type="match status" value="1"/>
</dbReference>
<comment type="caution">
    <text evidence="1">The sequence shown here is derived from an EMBL/GenBank/DDBJ whole genome shotgun (WGS) entry which is preliminary data.</text>
</comment>
<accession>A0ABU5RKS1</accession>
<organism evidence="1 2">
    <name type="scientific">Amycolatopsis heterodermiae</name>
    <dbReference type="NCBI Taxonomy" id="3110235"/>
    <lineage>
        <taxon>Bacteria</taxon>
        <taxon>Bacillati</taxon>
        <taxon>Actinomycetota</taxon>
        <taxon>Actinomycetes</taxon>
        <taxon>Pseudonocardiales</taxon>
        <taxon>Pseudonocardiaceae</taxon>
        <taxon>Amycolatopsis</taxon>
    </lineage>
</organism>
<dbReference type="Proteomes" id="UP001304298">
    <property type="component" value="Unassembled WGS sequence"/>
</dbReference>
<evidence type="ECO:0000313" key="1">
    <source>
        <dbReference type="EMBL" id="MEA5366893.1"/>
    </source>
</evidence>
<proteinExistence type="predicted"/>
<name>A0ABU5RKS1_9PSEU</name>
<dbReference type="EMBL" id="JAYFSI010000018">
    <property type="protein sequence ID" value="MEA5366893.1"/>
    <property type="molecule type" value="Genomic_DNA"/>
</dbReference>
<gene>
    <name evidence="1" type="ORF">VA596_45695</name>
</gene>
<evidence type="ECO:0000313" key="2">
    <source>
        <dbReference type="Proteomes" id="UP001304298"/>
    </source>
</evidence>
<dbReference type="RefSeq" id="WP_323336470.1">
    <property type="nucleotide sequence ID" value="NZ_JAYFSI010000018.1"/>
</dbReference>
<keyword evidence="2" id="KW-1185">Reference proteome</keyword>
<sequence length="86" mass="9546">MVNKTMKASAVLQLARAAARRKGHRVEHLPGRGKGSHVVYVVLDADDDVIGRFTLTNHSRDVSIGVLRAIEDGLAHVFGEKWMEKR</sequence>
<reference evidence="1 2" key="1">
    <citation type="submission" date="2023-12" db="EMBL/GenBank/DDBJ databases">
        <title>Amycolatopsis sp. V23-08.</title>
        <authorList>
            <person name="Somphong A."/>
        </authorList>
    </citation>
    <scope>NUCLEOTIDE SEQUENCE [LARGE SCALE GENOMIC DNA]</scope>
    <source>
        <strain evidence="1 2">V23-08</strain>
    </source>
</reference>
<protein>
    <submittedName>
        <fullName evidence="1">Uncharacterized protein</fullName>
    </submittedName>
</protein>
<dbReference type="InterPro" id="IPR038570">
    <property type="entry name" value="HicA_sf"/>
</dbReference>